<evidence type="ECO:0000256" key="5">
    <source>
        <dbReference type="ARBA" id="ARBA00022692"/>
    </source>
</evidence>
<evidence type="ECO:0000256" key="12">
    <source>
        <dbReference type="RuleBase" id="RU010713"/>
    </source>
</evidence>
<dbReference type="PRINTS" id="PR01262">
    <property type="entry name" value="INNEXIN"/>
</dbReference>
<comment type="subcellular location">
    <subcellularLocation>
        <location evidence="1">Cell junction</location>
        <location evidence="1">Gap junction</location>
    </subcellularLocation>
    <subcellularLocation>
        <location evidence="2 12">Cell membrane</location>
        <topology evidence="2 12">Multi-pass membrane protein</topology>
    </subcellularLocation>
</comment>
<keyword evidence="10" id="KW-0472">Membrane</keyword>
<dbReference type="EnsemblMetazoa" id="AQUA000364-RA">
    <property type="protein sequence ID" value="AQUA000364-PA"/>
    <property type="gene ID" value="AQUA000364"/>
</dbReference>
<evidence type="ECO:0000313" key="15">
    <source>
        <dbReference type="Proteomes" id="UP000076407"/>
    </source>
</evidence>
<evidence type="ECO:0000256" key="13">
    <source>
        <dbReference type="SAM" id="MobiDB-lite"/>
    </source>
</evidence>
<keyword evidence="5" id="KW-0812">Transmembrane</keyword>
<evidence type="ECO:0000256" key="8">
    <source>
        <dbReference type="ARBA" id="ARBA00022989"/>
    </source>
</evidence>
<keyword evidence="9 12" id="KW-0406">Ion transport</keyword>
<evidence type="ECO:0000256" key="10">
    <source>
        <dbReference type="ARBA" id="ARBA00023136"/>
    </source>
</evidence>
<evidence type="ECO:0000256" key="6">
    <source>
        <dbReference type="ARBA" id="ARBA00022868"/>
    </source>
</evidence>
<feature type="compositionally biased region" description="Basic residues" evidence="13">
    <location>
        <begin position="78"/>
        <end position="90"/>
    </location>
</feature>
<keyword evidence="8" id="KW-1133">Transmembrane helix</keyword>
<keyword evidence="4" id="KW-1003">Cell membrane</keyword>
<dbReference type="VEuPathDB" id="VectorBase:AQUA000364"/>
<protein>
    <recommendedName>
        <fullName evidence="12">Innexin</fullName>
    </recommendedName>
</protein>
<keyword evidence="7" id="KW-0965">Cell junction</keyword>
<dbReference type="Proteomes" id="UP000076407">
    <property type="component" value="Unassembled WGS sequence"/>
</dbReference>
<comment type="similarity">
    <text evidence="12">Belongs to the pannexin family.</text>
</comment>
<proteinExistence type="inferred from homology"/>
<evidence type="ECO:0000256" key="9">
    <source>
        <dbReference type="ARBA" id="ARBA00023065"/>
    </source>
</evidence>
<dbReference type="PANTHER" id="PTHR11893:SF40">
    <property type="entry name" value="INNEXIN SHAKING-B"/>
    <property type="match status" value="1"/>
</dbReference>
<reference evidence="14" key="1">
    <citation type="submission" date="2020-05" db="UniProtKB">
        <authorList>
            <consortium name="EnsemblMetazoa"/>
        </authorList>
    </citation>
    <scope>IDENTIFICATION</scope>
    <source>
        <strain evidence="14">SANGQUA</strain>
    </source>
</reference>
<evidence type="ECO:0000256" key="1">
    <source>
        <dbReference type="ARBA" id="ARBA00004610"/>
    </source>
</evidence>
<dbReference type="InterPro" id="IPR000990">
    <property type="entry name" value="Innexin"/>
</dbReference>
<name>A0A182WS61_ANOQN</name>
<sequence length="246" mass="27552">MFSDCDNRKSFKSFRSASLVSSLLDTGGSQKIHPLDPSITLEFESTDAPGRGSIHDSSKLLHMGRASSSRSSIDSRRGLQHKRSFSKKVKTNLAEGVPSYFRKNQGGPTQRAPINSPSSSNMEFLRGVYAFMQVSRSSVNHVKTDSSIFRLHTNATVILLVTFSIAVTTRQYVGNPIDCVHTRDIPEDVLNTYCWIHSTYTVVDAFMKKQGQEVPFPGVDNSQRSGALTIRHTKYYQWVAFTLFFQ</sequence>
<evidence type="ECO:0000313" key="14">
    <source>
        <dbReference type="EnsemblMetazoa" id="AQUA000364-PA"/>
    </source>
</evidence>
<evidence type="ECO:0000256" key="4">
    <source>
        <dbReference type="ARBA" id="ARBA00022475"/>
    </source>
</evidence>
<dbReference type="GO" id="GO:0005921">
    <property type="term" value="C:gap junction"/>
    <property type="evidence" value="ECO:0007669"/>
    <property type="project" value="UniProtKB-SubCell"/>
</dbReference>
<evidence type="ECO:0000256" key="7">
    <source>
        <dbReference type="ARBA" id="ARBA00022949"/>
    </source>
</evidence>
<evidence type="ECO:0000256" key="3">
    <source>
        <dbReference type="ARBA" id="ARBA00022448"/>
    </source>
</evidence>
<dbReference type="GO" id="GO:0005886">
    <property type="term" value="C:plasma membrane"/>
    <property type="evidence" value="ECO:0007669"/>
    <property type="project" value="UniProtKB-SubCell"/>
</dbReference>
<keyword evidence="6" id="KW-0303">Gap junction</keyword>
<keyword evidence="11 12" id="KW-0407">Ion channel</keyword>
<dbReference type="GO" id="GO:0005243">
    <property type="term" value="F:gap junction channel activity"/>
    <property type="evidence" value="ECO:0007669"/>
    <property type="project" value="TreeGrafter"/>
</dbReference>
<dbReference type="PROSITE" id="PS51013">
    <property type="entry name" value="PANNEXIN"/>
    <property type="match status" value="1"/>
</dbReference>
<keyword evidence="15" id="KW-1185">Reference proteome</keyword>
<organism evidence="14 15">
    <name type="scientific">Anopheles quadriannulatus</name>
    <name type="common">Mosquito</name>
    <dbReference type="NCBI Taxonomy" id="34691"/>
    <lineage>
        <taxon>Eukaryota</taxon>
        <taxon>Metazoa</taxon>
        <taxon>Ecdysozoa</taxon>
        <taxon>Arthropoda</taxon>
        <taxon>Hexapoda</taxon>
        <taxon>Insecta</taxon>
        <taxon>Pterygota</taxon>
        <taxon>Neoptera</taxon>
        <taxon>Endopterygota</taxon>
        <taxon>Diptera</taxon>
        <taxon>Nematocera</taxon>
        <taxon>Culicoidea</taxon>
        <taxon>Culicidae</taxon>
        <taxon>Anophelinae</taxon>
        <taxon>Anopheles</taxon>
    </lineage>
</organism>
<gene>
    <name evidence="12" type="primary">inx</name>
</gene>
<dbReference type="AlphaFoldDB" id="A0A182WS61"/>
<accession>A0A182WS61</accession>
<feature type="region of interest" description="Disordered" evidence="13">
    <location>
        <begin position="44"/>
        <end position="118"/>
    </location>
</feature>
<keyword evidence="3 12" id="KW-0813">Transport</keyword>
<evidence type="ECO:0000256" key="11">
    <source>
        <dbReference type="ARBA" id="ARBA00023303"/>
    </source>
</evidence>
<comment type="function">
    <text evidence="12">Structural component of the gap junctions.</text>
</comment>
<dbReference type="GO" id="GO:0034220">
    <property type="term" value="P:monoatomic ion transmembrane transport"/>
    <property type="evidence" value="ECO:0007669"/>
    <property type="project" value="UniProtKB-KW"/>
</dbReference>
<evidence type="ECO:0000256" key="2">
    <source>
        <dbReference type="ARBA" id="ARBA00004651"/>
    </source>
</evidence>
<dbReference type="Pfam" id="PF00876">
    <property type="entry name" value="Innexin"/>
    <property type="match status" value="1"/>
</dbReference>
<feature type="compositionally biased region" description="Polar residues" evidence="13">
    <location>
        <begin position="106"/>
        <end position="118"/>
    </location>
</feature>
<dbReference type="PANTHER" id="PTHR11893">
    <property type="entry name" value="INNEXIN"/>
    <property type="match status" value="1"/>
</dbReference>